<keyword evidence="6" id="KW-0482">Metalloprotease</keyword>
<organism evidence="9 10">
    <name type="scientific">Paenibacillus gansuensis</name>
    <dbReference type="NCBI Taxonomy" id="306542"/>
    <lineage>
        <taxon>Bacteria</taxon>
        <taxon>Bacillati</taxon>
        <taxon>Bacillota</taxon>
        <taxon>Bacilli</taxon>
        <taxon>Bacillales</taxon>
        <taxon>Paenibacillaceae</taxon>
        <taxon>Paenibacillus</taxon>
    </lineage>
</organism>
<protein>
    <submittedName>
        <fullName evidence="9">DNA repair protein RadC</fullName>
    </submittedName>
</protein>
<dbReference type="PANTHER" id="PTHR30471">
    <property type="entry name" value="DNA REPAIR PROTEIN RADC"/>
    <property type="match status" value="1"/>
</dbReference>
<keyword evidence="3" id="KW-0479">Metal-binding</keyword>
<dbReference type="SUPFAM" id="SSF102712">
    <property type="entry name" value="JAB1/MPN domain"/>
    <property type="match status" value="1"/>
</dbReference>
<evidence type="ECO:0000256" key="4">
    <source>
        <dbReference type="ARBA" id="ARBA00022801"/>
    </source>
</evidence>
<dbReference type="NCBIfam" id="NF000642">
    <property type="entry name" value="PRK00024.1"/>
    <property type="match status" value="1"/>
</dbReference>
<dbReference type="PANTHER" id="PTHR30471:SF3">
    <property type="entry name" value="UPF0758 PROTEIN YEES-RELATED"/>
    <property type="match status" value="1"/>
</dbReference>
<accession>A0ABW5PGV8</accession>
<dbReference type="Proteomes" id="UP001597541">
    <property type="component" value="Unassembled WGS sequence"/>
</dbReference>
<dbReference type="Gene3D" id="3.40.140.10">
    <property type="entry name" value="Cytidine Deaminase, domain 2"/>
    <property type="match status" value="1"/>
</dbReference>
<keyword evidence="2" id="KW-0645">Protease</keyword>
<dbReference type="NCBIfam" id="TIGR00608">
    <property type="entry name" value="radc"/>
    <property type="match status" value="1"/>
</dbReference>
<evidence type="ECO:0000256" key="3">
    <source>
        <dbReference type="ARBA" id="ARBA00022723"/>
    </source>
</evidence>
<dbReference type="CDD" id="cd08071">
    <property type="entry name" value="MPN_DUF2466"/>
    <property type="match status" value="1"/>
</dbReference>
<keyword evidence="10" id="KW-1185">Reference proteome</keyword>
<keyword evidence="5" id="KW-0862">Zinc</keyword>
<comment type="similarity">
    <text evidence="1 7">Belongs to the UPF0758 family.</text>
</comment>
<evidence type="ECO:0000313" key="10">
    <source>
        <dbReference type="Proteomes" id="UP001597541"/>
    </source>
</evidence>
<dbReference type="Pfam" id="PF04002">
    <property type="entry name" value="RadC"/>
    <property type="match status" value="1"/>
</dbReference>
<reference evidence="10" key="1">
    <citation type="journal article" date="2019" name="Int. J. Syst. Evol. Microbiol.">
        <title>The Global Catalogue of Microorganisms (GCM) 10K type strain sequencing project: providing services to taxonomists for standard genome sequencing and annotation.</title>
        <authorList>
            <consortium name="The Broad Institute Genomics Platform"/>
            <consortium name="The Broad Institute Genome Sequencing Center for Infectious Disease"/>
            <person name="Wu L."/>
            <person name="Ma J."/>
        </authorList>
    </citation>
    <scope>NUCLEOTIDE SEQUENCE [LARGE SCALE GENOMIC DNA]</scope>
    <source>
        <strain evidence="10">KCTC 3950</strain>
    </source>
</reference>
<dbReference type="EMBL" id="JBHUME010000013">
    <property type="protein sequence ID" value="MFD2614687.1"/>
    <property type="molecule type" value="Genomic_DNA"/>
</dbReference>
<dbReference type="PROSITE" id="PS50249">
    <property type="entry name" value="MPN"/>
    <property type="match status" value="1"/>
</dbReference>
<evidence type="ECO:0000256" key="1">
    <source>
        <dbReference type="ARBA" id="ARBA00010243"/>
    </source>
</evidence>
<feature type="domain" description="MPN" evidence="8">
    <location>
        <begin position="96"/>
        <end position="224"/>
    </location>
</feature>
<evidence type="ECO:0000256" key="5">
    <source>
        <dbReference type="ARBA" id="ARBA00022833"/>
    </source>
</evidence>
<keyword evidence="4" id="KW-0378">Hydrolase</keyword>
<evidence type="ECO:0000256" key="7">
    <source>
        <dbReference type="RuleBase" id="RU003797"/>
    </source>
</evidence>
<dbReference type="RefSeq" id="WP_377605810.1">
    <property type="nucleotide sequence ID" value="NZ_JBHUME010000013.1"/>
</dbReference>
<dbReference type="InterPro" id="IPR037518">
    <property type="entry name" value="MPN"/>
</dbReference>
<evidence type="ECO:0000313" key="9">
    <source>
        <dbReference type="EMBL" id="MFD2614687.1"/>
    </source>
</evidence>
<dbReference type="InterPro" id="IPR001405">
    <property type="entry name" value="UPF0758"/>
</dbReference>
<name>A0ABW5PGV8_9BACL</name>
<dbReference type="InterPro" id="IPR025657">
    <property type="entry name" value="RadC_JAB"/>
</dbReference>
<evidence type="ECO:0000259" key="8">
    <source>
        <dbReference type="PROSITE" id="PS50249"/>
    </source>
</evidence>
<gene>
    <name evidence="9" type="primary">radC</name>
    <name evidence="9" type="ORF">ACFSUF_19935</name>
</gene>
<proteinExistence type="inferred from homology"/>
<evidence type="ECO:0000256" key="2">
    <source>
        <dbReference type="ARBA" id="ARBA00022670"/>
    </source>
</evidence>
<sequence>MSVKVLNQSAIKEAMGLYHHTCNPGALSNKDLLILILEPLMRDRLLSVAVDDILQKGLAYLTSLSDYELSTLFGLSERQSYHLMAVFELARRISGTKVNDEVIIRSPEDARDAVYDLKFFDKEHFVCLFLNTKNKMIGRETISVGTLNSALVHPREVFKAAIRRGSNSIIFAHNHPSTDVYPSPEDLEMTHRLVECGQLLGIEVKDHVIIGGDNWYSFKQQGVI</sequence>
<evidence type="ECO:0000256" key="6">
    <source>
        <dbReference type="ARBA" id="ARBA00023049"/>
    </source>
</evidence>
<comment type="caution">
    <text evidence="9">The sequence shown here is derived from an EMBL/GenBank/DDBJ whole genome shotgun (WGS) entry which is preliminary data.</text>
</comment>